<evidence type="ECO:0000313" key="4">
    <source>
        <dbReference type="EMBL" id="ORY18390.1"/>
    </source>
</evidence>
<keyword evidence="5" id="KW-1185">Reference proteome</keyword>
<dbReference type="PANTHER" id="PTHR38046">
    <property type="entry name" value="CRYPTIC LOCI REGULATOR 2"/>
    <property type="match status" value="1"/>
</dbReference>
<evidence type="ECO:0000259" key="2">
    <source>
        <dbReference type="Pfam" id="PF10383"/>
    </source>
</evidence>
<dbReference type="InterPro" id="IPR038986">
    <property type="entry name" value="Clr2"/>
</dbReference>
<dbReference type="GO" id="GO:0033553">
    <property type="term" value="C:rDNA heterochromatin"/>
    <property type="evidence" value="ECO:0007669"/>
    <property type="project" value="TreeGrafter"/>
</dbReference>
<reference evidence="4 5" key="1">
    <citation type="submission" date="2016-07" db="EMBL/GenBank/DDBJ databases">
        <title>Pervasive Adenine N6-methylation of Active Genes in Fungi.</title>
        <authorList>
            <consortium name="DOE Joint Genome Institute"/>
            <person name="Mondo S.J."/>
            <person name="Dannebaum R.O."/>
            <person name="Kuo R.C."/>
            <person name="Labutti K."/>
            <person name="Haridas S."/>
            <person name="Kuo A."/>
            <person name="Salamov A."/>
            <person name="Ahrendt S.R."/>
            <person name="Lipzen A."/>
            <person name="Sullivan W."/>
            <person name="Andreopoulos W.B."/>
            <person name="Clum A."/>
            <person name="Lindquist E."/>
            <person name="Daum C."/>
            <person name="Ramamoorthy G.K."/>
            <person name="Gryganskyi A."/>
            <person name="Culley D."/>
            <person name="Magnuson J.K."/>
            <person name="James T.Y."/>
            <person name="O'Malley M.A."/>
            <person name="Stajich J.E."/>
            <person name="Spatafora J.W."/>
            <person name="Visel A."/>
            <person name="Grigoriev I.V."/>
        </authorList>
    </citation>
    <scope>NUCLEOTIDE SEQUENCE [LARGE SCALE GENOMIC DNA]</scope>
    <source>
        <strain evidence="4 5">CBS 115471</strain>
    </source>
</reference>
<evidence type="ECO:0000259" key="3">
    <source>
        <dbReference type="Pfam" id="PF16761"/>
    </source>
</evidence>
<dbReference type="STRING" id="1231657.A0A1Y2A7U0"/>
<dbReference type="Pfam" id="PF16761">
    <property type="entry name" value="Clr2_transil"/>
    <property type="match status" value="1"/>
</dbReference>
<dbReference type="EMBL" id="MCFA01000007">
    <property type="protein sequence ID" value="ORY18390.1"/>
    <property type="molecule type" value="Genomic_DNA"/>
</dbReference>
<dbReference type="GO" id="GO:0070824">
    <property type="term" value="C:SHREC complex"/>
    <property type="evidence" value="ECO:0007669"/>
    <property type="project" value="InterPro"/>
</dbReference>
<dbReference type="OrthoDB" id="2421327at2759"/>
<protein>
    <submittedName>
        <fullName evidence="4">Transcription-silencing protein Clr2-domain-containing protein</fullName>
    </submittedName>
</protein>
<comment type="caution">
    <text evidence="4">The sequence shown here is derived from an EMBL/GenBank/DDBJ whole genome shotgun (WGS) entry which is preliminary data.</text>
</comment>
<feature type="region of interest" description="Disordered" evidence="1">
    <location>
        <begin position="461"/>
        <end position="483"/>
    </location>
</feature>
<proteinExistence type="predicted"/>
<dbReference type="PANTHER" id="PTHR38046:SF1">
    <property type="entry name" value="CRYPTIC LOCI REGULATOR 2"/>
    <property type="match status" value="1"/>
</dbReference>
<dbReference type="GO" id="GO:0031934">
    <property type="term" value="C:mating-type region heterochromatin"/>
    <property type="evidence" value="ECO:0007669"/>
    <property type="project" value="TreeGrafter"/>
</dbReference>
<feature type="compositionally biased region" description="Pro residues" evidence="1">
    <location>
        <begin position="503"/>
        <end position="518"/>
    </location>
</feature>
<accession>A0A1Y2A7U0</accession>
<dbReference type="InterPro" id="IPR031915">
    <property type="entry name" value="Clr2_N"/>
</dbReference>
<feature type="domain" description="Cryptic loci regulator 2 N-terminal" evidence="3">
    <location>
        <begin position="90"/>
        <end position="170"/>
    </location>
</feature>
<feature type="domain" description="Cryptic loci regulator 2 C-terminal" evidence="2">
    <location>
        <begin position="422"/>
        <end position="563"/>
    </location>
</feature>
<feature type="compositionally biased region" description="Low complexity" evidence="1">
    <location>
        <begin position="231"/>
        <end position="251"/>
    </location>
</feature>
<dbReference type="AlphaFoldDB" id="A0A1Y2A7U0"/>
<dbReference type="Proteomes" id="UP000193144">
    <property type="component" value="Unassembled WGS sequence"/>
</dbReference>
<feature type="compositionally biased region" description="Polar residues" evidence="1">
    <location>
        <begin position="634"/>
        <end position="643"/>
    </location>
</feature>
<dbReference type="GO" id="GO:0030466">
    <property type="term" value="P:silent mating-type cassette heterochromatin formation"/>
    <property type="evidence" value="ECO:0007669"/>
    <property type="project" value="TreeGrafter"/>
</dbReference>
<evidence type="ECO:0000256" key="1">
    <source>
        <dbReference type="SAM" id="MobiDB-lite"/>
    </source>
</evidence>
<dbReference type="InterPro" id="IPR018839">
    <property type="entry name" value="Tscrpt-silencing_Clr2_C"/>
</dbReference>
<feature type="region of interest" description="Disordered" evidence="1">
    <location>
        <begin position="198"/>
        <end position="269"/>
    </location>
</feature>
<evidence type="ECO:0000313" key="5">
    <source>
        <dbReference type="Proteomes" id="UP000193144"/>
    </source>
</evidence>
<dbReference type="Pfam" id="PF10383">
    <property type="entry name" value="Clr2"/>
    <property type="match status" value="1"/>
</dbReference>
<sequence>MAQQALTPFWPIHSCRSDGKPHVTVKGIKVSNGPDAKQLDRTPNDQGQCDYFREIDRDEPKHMDWRRKLGGMLLREIGGAKYAGHVNNAILWDLPEGYQLYEHIKSKADGQVRAVKNHSGGGHDRQDAYLYGYPRGPKKRFRSPADFFPHLLWLSTDEAGDYDNCTCKLCSPYQPEDDRPAVKQEVKPAIKQEVKHEFAANSPSLRGGPSPAATPPRPVTRNPIVQIPVRSSAQAPAQSAPKPAPQNQNAPRINPPPVKQSTPLPLPRSIDQQIDSQYDKFLSRAGEVVWFFRTKTRAWGLGLILRRWIPTDQSSKVAYNIQPLSYPGNALDPEIVTTHNDLRPWLAWSAPGYTYPYLQQHPNLTYEQVDWAGLRAGRYGASPDSVCEVDASILAAKGIDTTFTLSEPLRTVTNNLGQEERYWNCIFFGAEKIWNGEPVRLRTGSGSDIMVLTAIVERTVPIQNPTQNPTTTTTSSAPQAQQTHAQTIIEAIGPIYSYATLPAPNPSSPPPPPQPPNLPLRMREDMRWRNAILLPHAKQLAYWNLISSSTRLAFEEVKGRWYETSIVFAQPFDEAVRKGEGGNGIWMNGRGDATVENGGRVGLGRRVGDRVEAFGESVPGGCVLGEGVEAPREQVQTQTNPQLQGPLVQGSTASSATAGAGIAAGAGAGGGLQTGGVSLNPHSQHHVQGLVAGVNDLGVQDGADGFVIDDFMNLDGMDEAPGLPFGDQFGGGGFHFG</sequence>
<gene>
    <name evidence="4" type="ORF">BCR34DRAFT_596319</name>
</gene>
<feature type="region of interest" description="Disordered" evidence="1">
    <location>
        <begin position="500"/>
        <end position="520"/>
    </location>
</feature>
<name>A0A1Y2A7U0_9PLEO</name>
<feature type="region of interest" description="Disordered" evidence="1">
    <location>
        <begin position="632"/>
        <end position="652"/>
    </location>
</feature>
<organism evidence="4 5">
    <name type="scientific">Clohesyomyces aquaticus</name>
    <dbReference type="NCBI Taxonomy" id="1231657"/>
    <lineage>
        <taxon>Eukaryota</taxon>
        <taxon>Fungi</taxon>
        <taxon>Dikarya</taxon>
        <taxon>Ascomycota</taxon>
        <taxon>Pezizomycotina</taxon>
        <taxon>Dothideomycetes</taxon>
        <taxon>Pleosporomycetidae</taxon>
        <taxon>Pleosporales</taxon>
        <taxon>Lindgomycetaceae</taxon>
        <taxon>Clohesyomyces</taxon>
    </lineage>
</organism>